<proteinExistence type="predicted"/>
<dbReference type="EMBL" id="JBHRSQ010000007">
    <property type="protein sequence ID" value="MFC2991287.1"/>
    <property type="molecule type" value="Genomic_DNA"/>
</dbReference>
<comment type="caution">
    <text evidence="5">The sequence shown here is derived from an EMBL/GenBank/DDBJ whole genome shotgun (WGS) entry which is preliminary data.</text>
</comment>
<protein>
    <recommendedName>
        <fullName evidence="1">diguanylate cyclase</fullName>
        <ecNumber evidence="1">2.7.7.65</ecNumber>
    </recommendedName>
</protein>
<evidence type="ECO:0000256" key="1">
    <source>
        <dbReference type="ARBA" id="ARBA00012528"/>
    </source>
</evidence>
<evidence type="ECO:0000256" key="3">
    <source>
        <dbReference type="SAM" id="Phobius"/>
    </source>
</evidence>
<keyword evidence="6" id="KW-1185">Reference proteome</keyword>
<dbReference type="Proteomes" id="UP001595386">
    <property type="component" value="Unassembled WGS sequence"/>
</dbReference>
<feature type="domain" description="GGDEF" evidence="4">
    <location>
        <begin position="208"/>
        <end position="341"/>
    </location>
</feature>
<comment type="catalytic activity">
    <reaction evidence="2">
        <text>2 GTP = 3',3'-c-di-GMP + 2 diphosphate</text>
        <dbReference type="Rhea" id="RHEA:24898"/>
        <dbReference type="ChEBI" id="CHEBI:33019"/>
        <dbReference type="ChEBI" id="CHEBI:37565"/>
        <dbReference type="ChEBI" id="CHEBI:58805"/>
        <dbReference type="EC" id="2.7.7.65"/>
    </reaction>
</comment>
<dbReference type="InterPro" id="IPR043128">
    <property type="entry name" value="Rev_trsase/Diguanyl_cyclase"/>
</dbReference>
<dbReference type="RefSeq" id="WP_379755269.1">
    <property type="nucleotide sequence ID" value="NZ_JBHRSQ010000007.1"/>
</dbReference>
<name>A0ABV7B1H2_9GAMM</name>
<dbReference type="PANTHER" id="PTHR45138">
    <property type="entry name" value="REGULATORY COMPONENTS OF SENSORY TRANSDUCTION SYSTEM"/>
    <property type="match status" value="1"/>
</dbReference>
<feature type="transmembrane region" description="Helical" evidence="3">
    <location>
        <begin position="26"/>
        <end position="50"/>
    </location>
</feature>
<keyword evidence="3" id="KW-0472">Membrane</keyword>
<dbReference type="NCBIfam" id="TIGR00254">
    <property type="entry name" value="GGDEF"/>
    <property type="match status" value="1"/>
</dbReference>
<evidence type="ECO:0000313" key="6">
    <source>
        <dbReference type="Proteomes" id="UP001595386"/>
    </source>
</evidence>
<dbReference type="Pfam" id="PF00990">
    <property type="entry name" value="GGDEF"/>
    <property type="match status" value="1"/>
</dbReference>
<sequence>MGACFLVALKRLGVSADPPEARRRPAIWGVALATILAINLGLAGLVLGPLVSVESMIQGMEALALALLVAGIIVITLRCIRLSLMIIYLLSMAIFAQASIAFMIAEHWSHLWWLAHVIFITGFLLLSYGVVHSFRTTRSFCTVYSQAEVMQQLRDQQAQTQEALAKLEVANTRLTHQAATDWLTGVANRRQFMKQAKEELARAKRYDIPLSLLCLDLDHFKVVNDVHGHQVGDQVLKHVTSTMENNLRPQDLLARVGGEEFQVLLPDSDIHQASEIAERIRASLHELEIRLHDKVVKVTVSLGCAQRGQDGEDIDSLMRIGDQRLYEAKALGRNRVVTGASIWIQVDTQGVRDPGSRFKGGPDR</sequence>
<dbReference type="EC" id="2.7.7.65" evidence="1"/>
<accession>A0ABV7B1H2</accession>
<organism evidence="5 6">
    <name type="scientific">Halomonas tibetensis</name>
    <dbReference type="NCBI Taxonomy" id="2259590"/>
    <lineage>
        <taxon>Bacteria</taxon>
        <taxon>Pseudomonadati</taxon>
        <taxon>Pseudomonadota</taxon>
        <taxon>Gammaproteobacteria</taxon>
        <taxon>Oceanospirillales</taxon>
        <taxon>Halomonadaceae</taxon>
        <taxon>Halomonas</taxon>
    </lineage>
</organism>
<dbReference type="SUPFAM" id="SSF55073">
    <property type="entry name" value="Nucleotide cyclase"/>
    <property type="match status" value="1"/>
</dbReference>
<feature type="transmembrane region" description="Helical" evidence="3">
    <location>
        <begin position="86"/>
        <end position="104"/>
    </location>
</feature>
<dbReference type="SMART" id="SM00267">
    <property type="entry name" value="GGDEF"/>
    <property type="match status" value="1"/>
</dbReference>
<keyword evidence="3" id="KW-0812">Transmembrane</keyword>
<dbReference type="InterPro" id="IPR000160">
    <property type="entry name" value="GGDEF_dom"/>
</dbReference>
<dbReference type="PROSITE" id="PS50887">
    <property type="entry name" value="GGDEF"/>
    <property type="match status" value="1"/>
</dbReference>
<dbReference type="Gene3D" id="3.30.70.270">
    <property type="match status" value="1"/>
</dbReference>
<evidence type="ECO:0000259" key="4">
    <source>
        <dbReference type="PROSITE" id="PS50887"/>
    </source>
</evidence>
<dbReference type="InterPro" id="IPR050469">
    <property type="entry name" value="Diguanylate_Cyclase"/>
</dbReference>
<reference evidence="6" key="1">
    <citation type="journal article" date="2019" name="Int. J. Syst. Evol. Microbiol.">
        <title>The Global Catalogue of Microorganisms (GCM) 10K type strain sequencing project: providing services to taxonomists for standard genome sequencing and annotation.</title>
        <authorList>
            <consortium name="The Broad Institute Genomics Platform"/>
            <consortium name="The Broad Institute Genome Sequencing Center for Infectious Disease"/>
            <person name="Wu L."/>
            <person name="Ma J."/>
        </authorList>
    </citation>
    <scope>NUCLEOTIDE SEQUENCE [LARGE SCALE GENOMIC DNA]</scope>
    <source>
        <strain evidence="6">KCTC 52660</strain>
    </source>
</reference>
<evidence type="ECO:0000313" key="5">
    <source>
        <dbReference type="EMBL" id="MFC2991287.1"/>
    </source>
</evidence>
<dbReference type="CDD" id="cd01949">
    <property type="entry name" value="GGDEF"/>
    <property type="match status" value="1"/>
</dbReference>
<dbReference type="InterPro" id="IPR029787">
    <property type="entry name" value="Nucleotide_cyclase"/>
</dbReference>
<gene>
    <name evidence="5" type="ORF">ACFODV_04520</name>
</gene>
<evidence type="ECO:0000256" key="2">
    <source>
        <dbReference type="ARBA" id="ARBA00034247"/>
    </source>
</evidence>
<feature type="transmembrane region" description="Helical" evidence="3">
    <location>
        <begin position="62"/>
        <end position="80"/>
    </location>
</feature>
<dbReference type="PANTHER" id="PTHR45138:SF9">
    <property type="entry name" value="DIGUANYLATE CYCLASE DGCM-RELATED"/>
    <property type="match status" value="1"/>
</dbReference>
<feature type="transmembrane region" description="Helical" evidence="3">
    <location>
        <begin position="111"/>
        <end position="131"/>
    </location>
</feature>
<keyword evidence="3" id="KW-1133">Transmembrane helix</keyword>